<dbReference type="Pfam" id="PF00532">
    <property type="entry name" value="Peripla_BP_1"/>
    <property type="match status" value="1"/>
</dbReference>
<dbReference type="Proteomes" id="UP000264217">
    <property type="component" value="Unassembled WGS sequence"/>
</dbReference>
<keyword evidence="6" id="KW-1185">Reference proteome</keyword>
<proteinExistence type="predicted"/>
<dbReference type="InterPro" id="IPR001761">
    <property type="entry name" value="Peripla_BP/Lac1_sug-bd_dom"/>
</dbReference>
<dbReference type="Gene3D" id="3.40.50.2300">
    <property type="match status" value="2"/>
</dbReference>
<dbReference type="PANTHER" id="PTHR30146:SF109">
    <property type="entry name" value="HTH-TYPE TRANSCRIPTIONAL REGULATOR GALS"/>
    <property type="match status" value="1"/>
</dbReference>
<dbReference type="RefSeq" id="WP_117389563.1">
    <property type="nucleotide sequence ID" value="NZ_QWDC01000001.1"/>
</dbReference>
<keyword evidence="3" id="KW-0804">Transcription</keyword>
<sequence>MSSKKRTTIYDIAEKLNIAPSSVSRALSNSPLVKEATKKLILKTAEELNYKINTIASNLRKGQSNTIGVIVPRINQNFFADVIAGIEEASYRQGYNLIICQSNESYEREVQCVNTLINQQVDCIVVSLSVETTDYKHLESVLDRNIELIQFDRVAENIETLKVLNDNHQASMEAVSHLIEQGYKRIALLEGPQNLNIFRKRKEGYLDALKNHGLPVIEELMLANAWTTELGAEATRKLLSLPQPPDAIFASTSDFAALGVLQVATEMNFKVPQQLGICGYSNENFTEITNPSVTTIDQHSVYMGKTIANLFLDELKNTDTSVAPKTVSIKPKLIIRNSTLKNGK</sequence>
<dbReference type="SMART" id="SM00354">
    <property type="entry name" value="HTH_LACI"/>
    <property type="match status" value="1"/>
</dbReference>
<reference evidence="5 6" key="1">
    <citation type="submission" date="2018-08" db="EMBL/GenBank/DDBJ databases">
        <title>Mucilaginibacter sp. MYSH2.</title>
        <authorList>
            <person name="Seo T."/>
        </authorList>
    </citation>
    <scope>NUCLEOTIDE SEQUENCE [LARGE SCALE GENOMIC DNA]</scope>
    <source>
        <strain evidence="5 6">MYSH2</strain>
    </source>
</reference>
<keyword evidence="2" id="KW-0238">DNA-binding</keyword>
<feature type="domain" description="HTH lacI-type" evidence="4">
    <location>
        <begin position="7"/>
        <end position="61"/>
    </location>
</feature>
<dbReference type="GO" id="GO:0003700">
    <property type="term" value="F:DNA-binding transcription factor activity"/>
    <property type="evidence" value="ECO:0007669"/>
    <property type="project" value="TreeGrafter"/>
</dbReference>
<evidence type="ECO:0000313" key="5">
    <source>
        <dbReference type="EMBL" id="RFZ93997.1"/>
    </source>
</evidence>
<evidence type="ECO:0000256" key="1">
    <source>
        <dbReference type="ARBA" id="ARBA00023015"/>
    </source>
</evidence>
<comment type="caution">
    <text evidence="5">The sequence shown here is derived from an EMBL/GenBank/DDBJ whole genome shotgun (WGS) entry which is preliminary data.</text>
</comment>
<dbReference type="AlphaFoldDB" id="A0A372NWT1"/>
<evidence type="ECO:0000256" key="2">
    <source>
        <dbReference type="ARBA" id="ARBA00023125"/>
    </source>
</evidence>
<accession>A0A372NWT1</accession>
<dbReference type="SUPFAM" id="SSF53822">
    <property type="entry name" value="Periplasmic binding protein-like I"/>
    <property type="match status" value="1"/>
</dbReference>
<dbReference type="PANTHER" id="PTHR30146">
    <property type="entry name" value="LACI-RELATED TRANSCRIPTIONAL REPRESSOR"/>
    <property type="match status" value="1"/>
</dbReference>
<dbReference type="InterPro" id="IPR028082">
    <property type="entry name" value="Peripla_BP_I"/>
</dbReference>
<gene>
    <name evidence="5" type="ORF">D0C36_00070</name>
</gene>
<dbReference type="PROSITE" id="PS50932">
    <property type="entry name" value="HTH_LACI_2"/>
    <property type="match status" value="1"/>
</dbReference>
<protein>
    <submittedName>
        <fullName evidence="5">LacI family transcriptional regulator</fullName>
    </submittedName>
</protein>
<evidence type="ECO:0000313" key="6">
    <source>
        <dbReference type="Proteomes" id="UP000264217"/>
    </source>
</evidence>
<evidence type="ECO:0000259" key="4">
    <source>
        <dbReference type="PROSITE" id="PS50932"/>
    </source>
</evidence>
<dbReference type="OrthoDB" id="9803256at2"/>
<name>A0A372NWT1_9SPHI</name>
<dbReference type="Gene3D" id="1.10.260.40">
    <property type="entry name" value="lambda repressor-like DNA-binding domains"/>
    <property type="match status" value="1"/>
</dbReference>
<dbReference type="SUPFAM" id="SSF47413">
    <property type="entry name" value="lambda repressor-like DNA-binding domains"/>
    <property type="match status" value="1"/>
</dbReference>
<keyword evidence="1" id="KW-0805">Transcription regulation</keyword>
<dbReference type="InterPro" id="IPR000843">
    <property type="entry name" value="HTH_LacI"/>
</dbReference>
<dbReference type="EMBL" id="QWDC01000001">
    <property type="protein sequence ID" value="RFZ93997.1"/>
    <property type="molecule type" value="Genomic_DNA"/>
</dbReference>
<dbReference type="CDD" id="cd01392">
    <property type="entry name" value="HTH_LacI"/>
    <property type="match status" value="1"/>
</dbReference>
<dbReference type="Pfam" id="PF00356">
    <property type="entry name" value="LacI"/>
    <property type="match status" value="1"/>
</dbReference>
<dbReference type="InterPro" id="IPR010982">
    <property type="entry name" value="Lambda_DNA-bd_dom_sf"/>
</dbReference>
<dbReference type="GO" id="GO:0000976">
    <property type="term" value="F:transcription cis-regulatory region binding"/>
    <property type="evidence" value="ECO:0007669"/>
    <property type="project" value="TreeGrafter"/>
</dbReference>
<organism evidence="5 6">
    <name type="scientific">Mucilaginibacter conchicola</name>
    <dbReference type="NCBI Taxonomy" id="2303333"/>
    <lineage>
        <taxon>Bacteria</taxon>
        <taxon>Pseudomonadati</taxon>
        <taxon>Bacteroidota</taxon>
        <taxon>Sphingobacteriia</taxon>
        <taxon>Sphingobacteriales</taxon>
        <taxon>Sphingobacteriaceae</taxon>
        <taxon>Mucilaginibacter</taxon>
    </lineage>
</organism>
<evidence type="ECO:0000256" key="3">
    <source>
        <dbReference type="ARBA" id="ARBA00023163"/>
    </source>
</evidence>
<dbReference type="CDD" id="cd06267">
    <property type="entry name" value="PBP1_LacI_sugar_binding-like"/>
    <property type="match status" value="1"/>
</dbReference>